<dbReference type="GO" id="GO:0019867">
    <property type="term" value="C:outer membrane"/>
    <property type="evidence" value="ECO:0007669"/>
    <property type="project" value="InterPro"/>
</dbReference>
<accession>A0A4Y1WY20</accession>
<protein>
    <submittedName>
        <fullName evidence="3">Membrane protein</fullName>
    </submittedName>
</protein>
<evidence type="ECO:0000313" key="3">
    <source>
        <dbReference type="EMBL" id="BBL05028.1"/>
    </source>
</evidence>
<dbReference type="InterPro" id="IPR000184">
    <property type="entry name" value="Bac_surfAg_D15"/>
</dbReference>
<proteinExistence type="predicted"/>
<keyword evidence="2" id="KW-0472">Membrane</keyword>
<evidence type="ECO:0000313" key="4">
    <source>
        <dbReference type="Proteomes" id="UP000318946"/>
    </source>
</evidence>
<dbReference type="RefSeq" id="WP_141413299.1">
    <property type="nucleotide sequence ID" value="NZ_AP019735.1"/>
</dbReference>
<gene>
    <name evidence="3" type="ORF">A5CBH24_23410</name>
</gene>
<evidence type="ECO:0000256" key="1">
    <source>
        <dbReference type="ARBA" id="ARBA00004370"/>
    </source>
</evidence>
<dbReference type="Gene3D" id="2.40.160.50">
    <property type="entry name" value="membrane protein fhac: a member of the omp85/tpsb transporter family"/>
    <property type="match status" value="1"/>
</dbReference>
<keyword evidence="4" id="KW-1185">Reference proteome</keyword>
<dbReference type="KEGG" id="acou:A5CBH24_23410"/>
<comment type="subcellular location">
    <subcellularLocation>
        <location evidence="1">Membrane</location>
    </subcellularLocation>
</comment>
<dbReference type="GeneID" id="78343058"/>
<dbReference type="AlphaFoldDB" id="A0A4Y1WY20"/>
<dbReference type="OrthoDB" id="9771071at2"/>
<dbReference type="Proteomes" id="UP000318946">
    <property type="component" value="Chromosome"/>
</dbReference>
<evidence type="ECO:0000256" key="2">
    <source>
        <dbReference type="ARBA" id="ARBA00023136"/>
    </source>
</evidence>
<dbReference type="EMBL" id="AP019735">
    <property type="protein sequence ID" value="BBL05028.1"/>
    <property type="molecule type" value="Genomic_DNA"/>
</dbReference>
<reference evidence="4" key="1">
    <citation type="submission" date="2019-06" db="EMBL/GenBank/DDBJ databases">
        <title>Alistipes onderdonkii subsp. vulgaris subsp. nov., Alistipes dispar sp. nov. and Alistipes communis sp. nov., isolated from human faeces, and creation of Alistipes onderdonkii subsp. onderdonkii subsp. nov.</title>
        <authorList>
            <person name="Sakamoto M."/>
            <person name="Ikeyama N."/>
            <person name="Ogata Y."/>
            <person name="Suda W."/>
            <person name="Iino T."/>
            <person name="Hattori M."/>
            <person name="Ohkuma M."/>
        </authorList>
    </citation>
    <scope>NUCLEOTIDE SEQUENCE [LARGE SCALE GENOMIC DNA]</scope>
    <source>
        <strain evidence="4">5CBH24</strain>
    </source>
</reference>
<name>A0A4Y1WY20_9BACT</name>
<organism evidence="3 4">
    <name type="scientific">Alistipes communis</name>
    <dbReference type="NCBI Taxonomy" id="2585118"/>
    <lineage>
        <taxon>Bacteria</taxon>
        <taxon>Pseudomonadati</taxon>
        <taxon>Bacteroidota</taxon>
        <taxon>Bacteroidia</taxon>
        <taxon>Bacteroidales</taxon>
        <taxon>Rikenellaceae</taxon>
        <taxon>Alistipes</taxon>
    </lineage>
</organism>
<sequence>MVFRRFLPAVVCCFLLLSARAQQDTLCVRGGDTLRYRYTPLPATAPAAETQQQPKRKDNFWSRIFHGNVDRTFEKKIDFSFIGAPNYSKEASVGIGVLASGLYRVDRTDSLTPPSDVSFFGNFSLSGFYMFGVSGNTLFNHNRSRVIYEVSFGSKPLEFWGIGYEAGRFNQSADYIRKQVKFDAGYLYEVWRHLYVGGSVLFSHTKGTDFDDRGIDYLAGQKLHYTLSGIGMTLQYDSRDFIPAPERGTFLMVKQVIYPKGLGNSGKTLYKTTATADYYQRLWRGAVLATDIFGEFNSSGMPWCMLAELGGGYRMRGYYLGRYIDNNILSCQIEYRQRIWRRIGCAVWGGAGNVFSSFERFRWDQTLPNYGLGLRWEFKRRVNVRIDYGFGRKTSGLVFNINEAF</sequence>
<dbReference type="Pfam" id="PF01103">
    <property type="entry name" value="Omp85"/>
    <property type="match status" value="1"/>
</dbReference>